<evidence type="ECO:0000313" key="1">
    <source>
        <dbReference type="EMBL" id="MPC19154.1"/>
    </source>
</evidence>
<accession>A0A5B7DD13</accession>
<gene>
    <name evidence="1" type="ORF">E2C01_012063</name>
</gene>
<dbReference type="Proteomes" id="UP000324222">
    <property type="component" value="Unassembled WGS sequence"/>
</dbReference>
<proteinExistence type="predicted"/>
<sequence length="120" mass="13281">MDHLSLVGSQHIPLQPVDVQILKDIQVNEVLNHASEEIVHSHPGHVKPHTCQTVEATLIQTHLAQSGGTQFGRNTLEVHCLHVWIKPAKTPRARSFASSGKLEFSNKLGIEQSDRTWGKA</sequence>
<protein>
    <submittedName>
        <fullName evidence="1">Uncharacterized protein</fullName>
    </submittedName>
</protein>
<reference evidence="1 2" key="1">
    <citation type="submission" date="2019-05" db="EMBL/GenBank/DDBJ databases">
        <title>Another draft genome of Portunus trituberculatus and its Hox gene families provides insights of decapod evolution.</title>
        <authorList>
            <person name="Jeong J.-H."/>
            <person name="Song I."/>
            <person name="Kim S."/>
            <person name="Choi T."/>
            <person name="Kim D."/>
            <person name="Ryu S."/>
            <person name="Kim W."/>
        </authorList>
    </citation>
    <scope>NUCLEOTIDE SEQUENCE [LARGE SCALE GENOMIC DNA]</scope>
    <source>
        <tissue evidence="1">Muscle</tissue>
    </source>
</reference>
<name>A0A5B7DD13_PORTR</name>
<dbReference type="EMBL" id="VSRR010000744">
    <property type="protein sequence ID" value="MPC19154.1"/>
    <property type="molecule type" value="Genomic_DNA"/>
</dbReference>
<dbReference type="AlphaFoldDB" id="A0A5B7DD13"/>
<evidence type="ECO:0000313" key="2">
    <source>
        <dbReference type="Proteomes" id="UP000324222"/>
    </source>
</evidence>
<organism evidence="1 2">
    <name type="scientific">Portunus trituberculatus</name>
    <name type="common">Swimming crab</name>
    <name type="synonym">Neptunus trituberculatus</name>
    <dbReference type="NCBI Taxonomy" id="210409"/>
    <lineage>
        <taxon>Eukaryota</taxon>
        <taxon>Metazoa</taxon>
        <taxon>Ecdysozoa</taxon>
        <taxon>Arthropoda</taxon>
        <taxon>Crustacea</taxon>
        <taxon>Multicrustacea</taxon>
        <taxon>Malacostraca</taxon>
        <taxon>Eumalacostraca</taxon>
        <taxon>Eucarida</taxon>
        <taxon>Decapoda</taxon>
        <taxon>Pleocyemata</taxon>
        <taxon>Brachyura</taxon>
        <taxon>Eubrachyura</taxon>
        <taxon>Portunoidea</taxon>
        <taxon>Portunidae</taxon>
        <taxon>Portuninae</taxon>
        <taxon>Portunus</taxon>
    </lineage>
</organism>
<keyword evidence="2" id="KW-1185">Reference proteome</keyword>
<comment type="caution">
    <text evidence="1">The sequence shown here is derived from an EMBL/GenBank/DDBJ whole genome shotgun (WGS) entry which is preliminary data.</text>
</comment>